<name>A0A427YK84_9TREE</name>
<dbReference type="InterPro" id="IPR002110">
    <property type="entry name" value="Ankyrin_rpt"/>
</dbReference>
<dbReference type="InterPro" id="IPR037986">
    <property type="entry name" value="Myo5p-like_CBD_DIL"/>
</dbReference>
<feature type="compositionally biased region" description="Polar residues" evidence="2">
    <location>
        <begin position="555"/>
        <end position="566"/>
    </location>
</feature>
<protein>
    <recommendedName>
        <fullName evidence="3">Dilute domain-containing protein</fullName>
    </recommendedName>
</protein>
<feature type="domain" description="Dilute" evidence="3">
    <location>
        <begin position="406"/>
        <end position="743"/>
    </location>
</feature>
<organism evidence="4 5">
    <name type="scientific">Saitozyma podzolica</name>
    <dbReference type="NCBI Taxonomy" id="1890683"/>
    <lineage>
        <taxon>Eukaryota</taxon>
        <taxon>Fungi</taxon>
        <taxon>Dikarya</taxon>
        <taxon>Basidiomycota</taxon>
        <taxon>Agaricomycotina</taxon>
        <taxon>Tremellomycetes</taxon>
        <taxon>Tremellales</taxon>
        <taxon>Trimorphomycetaceae</taxon>
        <taxon>Saitozyma</taxon>
    </lineage>
</organism>
<gene>
    <name evidence="4" type="ORF">EHS25_009775</name>
</gene>
<reference evidence="4 5" key="1">
    <citation type="submission" date="2018-11" db="EMBL/GenBank/DDBJ databases">
        <title>Genome sequence of Saitozyma podzolica DSM 27192.</title>
        <authorList>
            <person name="Aliyu H."/>
            <person name="Gorte O."/>
            <person name="Ochsenreither K."/>
        </authorList>
    </citation>
    <scope>NUCLEOTIDE SEQUENCE [LARGE SCALE GENOMIC DNA]</scope>
    <source>
        <strain evidence="4 5">DSM 27192</strain>
    </source>
</reference>
<evidence type="ECO:0000256" key="1">
    <source>
        <dbReference type="PROSITE-ProRule" id="PRU00023"/>
    </source>
</evidence>
<evidence type="ECO:0000256" key="2">
    <source>
        <dbReference type="SAM" id="MobiDB-lite"/>
    </source>
</evidence>
<feature type="compositionally biased region" description="Polar residues" evidence="2">
    <location>
        <begin position="28"/>
        <end position="37"/>
    </location>
</feature>
<dbReference type="OrthoDB" id="426293at2759"/>
<feature type="region of interest" description="Disordered" evidence="2">
    <location>
        <begin position="307"/>
        <end position="340"/>
    </location>
</feature>
<dbReference type="Pfam" id="PF12796">
    <property type="entry name" value="Ank_2"/>
    <property type="match status" value="1"/>
</dbReference>
<keyword evidence="5" id="KW-1185">Reference proteome</keyword>
<dbReference type="Gene3D" id="1.25.40.20">
    <property type="entry name" value="Ankyrin repeat-containing domain"/>
    <property type="match status" value="1"/>
</dbReference>
<feature type="region of interest" description="Disordered" evidence="2">
    <location>
        <begin position="1014"/>
        <end position="1117"/>
    </location>
</feature>
<feature type="compositionally biased region" description="Low complexity" evidence="2">
    <location>
        <begin position="1073"/>
        <end position="1084"/>
    </location>
</feature>
<feature type="region of interest" description="Disordered" evidence="2">
    <location>
        <begin position="553"/>
        <end position="587"/>
    </location>
</feature>
<proteinExistence type="predicted"/>
<dbReference type="CDD" id="cd15473">
    <property type="entry name" value="Myo5p-like_CBD_DIL_ANK"/>
    <property type="match status" value="1"/>
</dbReference>
<accession>A0A427YK84</accession>
<feature type="compositionally biased region" description="Polar residues" evidence="2">
    <location>
        <begin position="1024"/>
        <end position="1034"/>
    </location>
</feature>
<feature type="repeat" description="ANK" evidence="1">
    <location>
        <begin position="170"/>
        <end position="202"/>
    </location>
</feature>
<feature type="region of interest" description="Disordered" evidence="2">
    <location>
        <begin position="895"/>
        <end position="935"/>
    </location>
</feature>
<dbReference type="InterPro" id="IPR036770">
    <property type="entry name" value="Ankyrin_rpt-contain_sf"/>
</dbReference>
<dbReference type="EMBL" id="RSCD01000008">
    <property type="protein sequence ID" value="RSH91476.1"/>
    <property type="molecule type" value="Genomic_DNA"/>
</dbReference>
<dbReference type="PROSITE" id="PS50088">
    <property type="entry name" value="ANK_REPEAT"/>
    <property type="match status" value="1"/>
</dbReference>
<dbReference type="InterPro" id="IPR052072">
    <property type="entry name" value="Vascular_dev_regulator"/>
</dbReference>
<dbReference type="SUPFAM" id="SSF48403">
    <property type="entry name" value="Ankyrin repeat"/>
    <property type="match status" value="1"/>
</dbReference>
<dbReference type="AlphaFoldDB" id="A0A427YK84"/>
<dbReference type="PANTHER" id="PTHR16027">
    <property type="entry name" value="DILUTE DOMAIN-CONTAINING PROTEIN YPR089W"/>
    <property type="match status" value="1"/>
</dbReference>
<feature type="compositionally biased region" description="Gly residues" evidence="2">
    <location>
        <begin position="1060"/>
        <end position="1072"/>
    </location>
</feature>
<feature type="compositionally biased region" description="Acidic residues" evidence="2">
    <location>
        <begin position="766"/>
        <end position="776"/>
    </location>
</feature>
<sequence length="1117" mass="123963">MSPGERVVPESPVVLDAYQSPEFRGPEASTSRLRNPTYPLSHTPLLLADPNPSNIRARLEIPLPIPDEHDPDQYPTDTQEVRAALVLRHALRWAVDHGDVELIMWLSDLQGQWAEVLRREVDSLEDEDGWGIVGMAVQSSCGKLDKEEAVKAVVSRWGLQRGQRGGRDETGWTPLHLAALISSLQLVSFLLSHGASPQALTNRGLTPLDLIAGMHDRSDIATLLEQATSTGTSSPVPAVLSEAAPSLSDRRKAMLERRREHVARGNKRREENEKKRMISEERERWVRSMVQPVDVDPEFLFPRWNGSSRRSSDSGLGWMGDDDEGDADDDGEGSMKDEGLGEISDDESMLAFGPAQLPAILDVLITTYTPCSQPLSKRSLPANAVFLYARFAYYRCDETWLEELLEGTVERIEQGIYSNVDNLAYLAFWAYNATLLLHLLRTDPGLETVCDELGLLGMMEELINAVHVFVIRVTERKIDTLLDAALLDYEPLEDFDDIRFEGEWTLFRTFAKTKQRTILPKASVVFASVNGSVNPDGSSSPGLLGSLREKMENSPFRTPNRHQSLQDLRGTARADATSDRTPVGPLAKSAVSPKSITDVMSGVLVVLQLYEVNPAIVIQAFSQVFFWISCELFNRILTRKKYLCRSKAVQIRMNVTALDDWVRSNGLPIKIASKHLEPVTQLLQWLQCQSTLTDFDDLIGTMQNMRAINPLQMRRAVREYRFEVDEGRMTEECGQYLVQLQKDWERRRVQMSVKAIQDEARRRQGDEEEESAEEQAGEGTPVDHLFDGTTSLGDFVPRLAPECLGELLDSRVMLPFALPSDANHLVATPPIDAAFSNMIPSIPWMSDMSDPSRTPSRSSIALSRPMGWSLPHPRRLRRLPNDFFTWLKQAESDRRHRREAVATKPKSNLQPALDPPLGLSMRIENPSRPSLDPLRMKPSLPALREEDVTPIATSAPYASRGGGNFDFPSPGLATSNSLDQLREKATVPFQAVETPLHARSESFELRVRKAVNGLYSDQHDTSERTPTATPTSSRLGGDTTPTGSGSGHYELARHRRDGTSGSGNGSGSGDRSGSGSVSSAHSVGLRSPDSGNSSLLEGGKKKWWKITKKEGSAGSDQ</sequence>
<comment type="caution">
    <text evidence="4">The sequence shown here is derived from an EMBL/GenBank/DDBJ whole genome shotgun (WGS) entry which is preliminary data.</text>
</comment>
<dbReference type="Proteomes" id="UP000279259">
    <property type="component" value="Unassembled WGS sequence"/>
</dbReference>
<dbReference type="InterPro" id="IPR002710">
    <property type="entry name" value="Dilute_dom"/>
</dbReference>
<dbReference type="SMART" id="SM00248">
    <property type="entry name" value="ANK"/>
    <property type="match status" value="2"/>
</dbReference>
<feature type="region of interest" description="Disordered" evidence="2">
    <location>
        <begin position="955"/>
        <end position="975"/>
    </location>
</feature>
<dbReference type="PROSITE" id="PS51126">
    <property type="entry name" value="DILUTE"/>
    <property type="match status" value="1"/>
</dbReference>
<dbReference type="SMART" id="SM01132">
    <property type="entry name" value="DIL"/>
    <property type="match status" value="1"/>
</dbReference>
<feature type="region of interest" description="Disordered" evidence="2">
    <location>
        <begin position="758"/>
        <end position="784"/>
    </location>
</feature>
<feature type="compositionally biased region" description="Acidic residues" evidence="2">
    <location>
        <begin position="320"/>
        <end position="332"/>
    </location>
</feature>
<evidence type="ECO:0000313" key="4">
    <source>
        <dbReference type="EMBL" id="RSH91476.1"/>
    </source>
</evidence>
<dbReference type="PROSITE" id="PS50297">
    <property type="entry name" value="ANK_REP_REGION"/>
    <property type="match status" value="1"/>
</dbReference>
<dbReference type="GO" id="GO:0051020">
    <property type="term" value="F:GTPase binding"/>
    <property type="evidence" value="ECO:0007669"/>
    <property type="project" value="TreeGrafter"/>
</dbReference>
<dbReference type="STRING" id="1890683.A0A427YK84"/>
<feature type="region of interest" description="Disordered" evidence="2">
    <location>
        <begin position="1"/>
        <end position="37"/>
    </location>
</feature>
<dbReference type="Pfam" id="PF01843">
    <property type="entry name" value="DIL"/>
    <property type="match status" value="1"/>
</dbReference>
<dbReference type="PANTHER" id="PTHR16027:SF6">
    <property type="entry name" value="DILUTE DOMAIN-CONTAINING PROTEIN"/>
    <property type="match status" value="1"/>
</dbReference>
<evidence type="ECO:0000313" key="5">
    <source>
        <dbReference type="Proteomes" id="UP000279259"/>
    </source>
</evidence>
<evidence type="ECO:0000259" key="3">
    <source>
        <dbReference type="PROSITE" id="PS51126"/>
    </source>
</evidence>
<keyword evidence="1" id="KW-0040">ANK repeat</keyword>